<feature type="domain" description="Myb/SANT-like" evidence="2">
    <location>
        <begin position="33"/>
        <end position="127"/>
    </location>
</feature>
<organism evidence="4 5">
    <name type="scientific">Nyssa sinensis</name>
    <dbReference type="NCBI Taxonomy" id="561372"/>
    <lineage>
        <taxon>Eukaryota</taxon>
        <taxon>Viridiplantae</taxon>
        <taxon>Streptophyta</taxon>
        <taxon>Embryophyta</taxon>
        <taxon>Tracheophyta</taxon>
        <taxon>Spermatophyta</taxon>
        <taxon>Magnoliopsida</taxon>
        <taxon>eudicotyledons</taxon>
        <taxon>Gunneridae</taxon>
        <taxon>Pentapetalae</taxon>
        <taxon>asterids</taxon>
        <taxon>Cornales</taxon>
        <taxon>Nyssaceae</taxon>
        <taxon>Nyssa</taxon>
    </lineage>
</organism>
<evidence type="ECO:0000313" key="4">
    <source>
        <dbReference type="EMBL" id="KAA8536885.1"/>
    </source>
</evidence>
<feature type="domain" description="At2g29880-like C-terminal" evidence="3">
    <location>
        <begin position="758"/>
        <end position="803"/>
    </location>
</feature>
<dbReference type="PANTHER" id="PTHR46929">
    <property type="entry name" value="EXPRESSED PROTEIN"/>
    <property type="match status" value="1"/>
</dbReference>
<dbReference type="InterPro" id="IPR024752">
    <property type="entry name" value="Myb/SANT-like_dom"/>
</dbReference>
<feature type="domain" description="Myb/SANT-like" evidence="2">
    <location>
        <begin position="197"/>
        <end position="291"/>
    </location>
</feature>
<evidence type="ECO:0000256" key="1">
    <source>
        <dbReference type="SAM" id="MobiDB-lite"/>
    </source>
</evidence>
<name>A0A5J5B0U6_9ASTE</name>
<protein>
    <recommendedName>
        <fullName evidence="6">Myb/SANT-like domain-containing protein</fullName>
    </recommendedName>
</protein>
<feature type="region of interest" description="Disordered" evidence="1">
    <location>
        <begin position="655"/>
        <end position="678"/>
    </location>
</feature>
<dbReference type="OrthoDB" id="1848055at2759"/>
<dbReference type="AlphaFoldDB" id="A0A5J5B0U6"/>
<feature type="domain" description="Myb/SANT-like" evidence="2">
    <location>
        <begin position="353"/>
        <end position="446"/>
    </location>
</feature>
<dbReference type="Pfam" id="PF24769">
    <property type="entry name" value="At2g29880_C"/>
    <property type="match status" value="1"/>
</dbReference>
<proteinExistence type="predicted"/>
<evidence type="ECO:0000259" key="3">
    <source>
        <dbReference type="Pfam" id="PF24769"/>
    </source>
</evidence>
<sequence>MFENLNIINGVLNFVGERMGCQIPSSSDRSRTYWTPTMERYFIDLLLDHMHRGNRIGHTFNKQAWTDMVTVFNAKFGSQYDKDVLKSRYTSLWKQFNDTKNLLDQSGFSWDDAQQMVVADDYVWDAYIKAYPDAQYYRNKAVMNFNDLWLIYAYTTADGRYSRSSHDIDFDDDIQGMNIGGGKESQTPTGGNCMKTYWTPPMDHYFIDLLLDQVQRGNRIGHAFITQAWIEMVTLFNAKFGSQFDKEALKNHYKHLRQQYNDVKILLENDGFSWDETREMVTAEDYVWDSYTKAYPTARSYKFKTVPSYHKLCVIYGKESSNGRYSHTAHNEDLNEEKEIQGNAHSNYSRIDWTPSMDRYLIDLMLKQVHKEHGFNHIFNEQAWINIVASFNDRFESQHNKHVLRGRHKSLRKLYSDIKNLLDRSEFSWDETEQMVTACDDAWDAYNKEDPDGKSHRTRSKQPNYNDLCVIYGNSTNDGRCSQSDENVDFNVDGSNIQALQNGTYLRTGWTPPMDRYFIDLMLEQIRRGSMIDQEFNKQAWCDMIAKFNVKFGSQYHQDVLKSRYENLSRQFNVMKTLLDQSGFAWDEKQQMITANEDLWDGYIKDHPDAHMYRYRTLPNYNDLFMIYGNTITHGRRDCSSYCVDVDDYVWGVNTGQEDDQSSAGSDTPWIPEGRSSFLGPEMDVNQSALEMGMDEIFKSLQSPGKDITISNKRKKRRCATPLGFACSRKVQKTSKEGLQEVGRSNMQGKIYSSIESIVDALQAIPDMDDELFLDACDLLEDEKKAKAFVKMDIPHRKKWLLRKLCP</sequence>
<dbReference type="Pfam" id="PF12776">
    <property type="entry name" value="Myb_DNA-bind_3"/>
    <property type="match status" value="4"/>
</dbReference>
<keyword evidence="5" id="KW-1185">Reference proteome</keyword>
<evidence type="ECO:0008006" key="6">
    <source>
        <dbReference type="Google" id="ProtNLM"/>
    </source>
</evidence>
<dbReference type="Proteomes" id="UP000325577">
    <property type="component" value="Linkage Group LG16"/>
</dbReference>
<evidence type="ECO:0000259" key="2">
    <source>
        <dbReference type="Pfam" id="PF12776"/>
    </source>
</evidence>
<dbReference type="InterPro" id="IPR056253">
    <property type="entry name" value="At2g29880-like_C"/>
</dbReference>
<reference evidence="4 5" key="1">
    <citation type="submission" date="2019-09" db="EMBL/GenBank/DDBJ databases">
        <title>A chromosome-level genome assembly of the Chinese tupelo Nyssa sinensis.</title>
        <authorList>
            <person name="Yang X."/>
            <person name="Kang M."/>
            <person name="Yang Y."/>
            <person name="Xiong H."/>
            <person name="Wang M."/>
            <person name="Zhang Z."/>
            <person name="Wang Z."/>
            <person name="Wu H."/>
            <person name="Ma T."/>
            <person name="Liu J."/>
            <person name="Xi Z."/>
        </authorList>
    </citation>
    <scope>NUCLEOTIDE SEQUENCE [LARGE SCALE GENOMIC DNA]</scope>
    <source>
        <strain evidence="4">J267</strain>
        <tissue evidence="4">Leaf</tissue>
    </source>
</reference>
<dbReference type="EMBL" id="CM018039">
    <property type="protein sequence ID" value="KAA8536885.1"/>
    <property type="molecule type" value="Genomic_DNA"/>
</dbReference>
<accession>A0A5J5B0U6</accession>
<dbReference type="PANTHER" id="PTHR46929:SF33">
    <property type="entry name" value="L10-INTERACTING MYB DOMAIN-CONTAINING PROTEIN-LIKE ISOFORM X1"/>
    <property type="match status" value="1"/>
</dbReference>
<evidence type="ECO:0000313" key="5">
    <source>
        <dbReference type="Proteomes" id="UP000325577"/>
    </source>
</evidence>
<feature type="domain" description="Myb/SANT-like" evidence="2">
    <location>
        <begin position="510"/>
        <end position="603"/>
    </location>
</feature>
<gene>
    <name evidence="4" type="ORF">F0562_029363</name>
</gene>